<dbReference type="EMBL" id="CM039172">
    <property type="protein sequence ID" value="KAH9785598.1"/>
    <property type="molecule type" value="Genomic_DNA"/>
</dbReference>
<evidence type="ECO:0000313" key="1">
    <source>
        <dbReference type="EMBL" id="KAH9785598.1"/>
    </source>
</evidence>
<evidence type="ECO:0000313" key="2">
    <source>
        <dbReference type="Proteomes" id="UP000829398"/>
    </source>
</evidence>
<organism evidence="1 2">
    <name type="scientific">Citrus sinensis</name>
    <name type="common">Sweet orange</name>
    <name type="synonym">Citrus aurantium var. sinensis</name>
    <dbReference type="NCBI Taxonomy" id="2711"/>
    <lineage>
        <taxon>Eukaryota</taxon>
        <taxon>Viridiplantae</taxon>
        <taxon>Streptophyta</taxon>
        <taxon>Embryophyta</taxon>
        <taxon>Tracheophyta</taxon>
        <taxon>Spermatophyta</taxon>
        <taxon>Magnoliopsida</taxon>
        <taxon>eudicotyledons</taxon>
        <taxon>Gunneridae</taxon>
        <taxon>Pentapetalae</taxon>
        <taxon>rosids</taxon>
        <taxon>malvids</taxon>
        <taxon>Sapindales</taxon>
        <taxon>Rutaceae</taxon>
        <taxon>Aurantioideae</taxon>
        <taxon>Citrus</taxon>
    </lineage>
</organism>
<dbReference type="Proteomes" id="UP000829398">
    <property type="component" value="Chromosome 3"/>
</dbReference>
<reference evidence="2" key="1">
    <citation type="journal article" date="2023" name="Hortic. Res.">
        <title>A chromosome-level phased genome enabling allele-level studies in sweet orange: a case study on citrus Huanglongbing tolerance.</title>
        <authorList>
            <person name="Wu B."/>
            <person name="Yu Q."/>
            <person name="Deng Z."/>
            <person name="Duan Y."/>
            <person name="Luo F."/>
            <person name="Gmitter F. Jr."/>
        </authorList>
    </citation>
    <scope>NUCLEOTIDE SEQUENCE [LARGE SCALE GENOMIC DNA]</scope>
    <source>
        <strain evidence="2">cv. Valencia</strain>
    </source>
</reference>
<name>A0ACB8MI68_CITSI</name>
<proteinExistence type="predicted"/>
<gene>
    <name evidence="1" type="ORF">KPL71_010013</name>
</gene>
<protein>
    <submittedName>
        <fullName evidence="1">Basic leucine zipper 25</fullName>
    </submittedName>
</protein>
<accession>A0ACB8MI68</accession>
<sequence length="513" mass="55397">MNSVFSADDFSDSFLSSPSPPPASFHALPMNRSQSEWELEKFLQEVTVSPRAISSSSASDNSVPAVIGPSVMSKSRAYEIGDDDVVEIKKSHRDQSLDPPVIPSSTAPVDSDQYRAYLKTKLDLACAAVALRTAPVKPEDKSSLIENQTQAAKPSELGSQAMATVNVSTAHDALGTHPKADFRPLGSADLPAVQARPAAQVRQSTSGSSREDSDDDELEGDTETIEGLDSVDDKRARRMLSNRESARRSRRRKQAHLNELETQAGQLRAEHSSLLKGLTDVNQKYDESAVNNRILKADIETLRAKVKMAEETVKRVTGLNPLLLARSDVPGVGMPLVNVPLDASRNATHPMQPNPNQFFHQAIPSISTPTPNHQSLDSSFPSNIQLPTVGNPQSDRGGKNMTETSPLQHAVGLEHVPQGVGHRVSPPGAVPGWDTGLPHAGSKNNKQSEIKKFVANLPSLSTLPNLPAGRTQEAEPFIPLETQVQQAPRTAQLLSKRLKSNQSSLHDARNCLG</sequence>
<keyword evidence="2" id="KW-1185">Reference proteome</keyword>
<comment type="caution">
    <text evidence="1">The sequence shown here is derived from an EMBL/GenBank/DDBJ whole genome shotgun (WGS) entry which is preliminary data.</text>
</comment>